<accession>A0ABU1RQV1</accession>
<dbReference type="PANTHER" id="PTHR30093:SF47">
    <property type="entry name" value="TYPE IV PILUS NON-CORE MINOR PILIN PILE"/>
    <property type="match status" value="1"/>
</dbReference>
<gene>
    <name evidence="3" type="ORF">J2W94_001395</name>
</gene>
<reference evidence="3 4" key="1">
    <citation type="submission" date="2023-07" db="EMBL/GenBank/DDBJ databases">
        <title>Sorghum-associated microbial communities from plants grown in Nebraska, USA.</title>
        <authorList>
            <person name="Schachtman D."/>
        </authorList>
    </citation>
    <scope>NUCLEOTIDE SEQUENCE [LARGE SCALE GENOMIC DNA]</scope>
    <source>
        <strain evidence="3 4">BE107</strain>
    </source>
</reference>
<dbReference type="PANTHER" id="PTHR30093">
    <property type="entry name" value="GENERAL SECRETION PATHWAY PROTEIN G"/>
    <property type="match status" value="1"/>
</dbReference>
<evidence type="ECO:0000313" key="4">
    <source>
        <dbReference type="Proteomes" id="UP001254759"/>
    </source>
</evidence>
<dbReference type="Gene3D" id="3.30.700.10">
    <property type="entry name" value="Glycoprotein, Type 4 Pilin"/>
    <property type="match status" value="1"/>
</dbReference>
<dbReference type="NCBIfam" id="TIGR02532">
    <property type="entry name" value="IV_pilin_GFxxxE"/>
    <property type="match status" value="1"/>
</dbReference>
<sequence>MRTARSNGFSLIELIVVIAIIAMLLVVALPRYQASIDRAELVALKTNLRALRDSIDRYEEDKGEYPDSLQQLVESRYLKSIPVDPITDSAQTWMIVEDTIDDKSGVVDIRSGAKGATSLGVVYAEL</sequence>
<feature type="transmembrane region" description="Helical" evidence="2">
    <location>
        <begin position="12"/>
        <end position="32"/>
    </location>
</feature>
<keyword evidence="1" id="KW-0488">Methylation</keyword>
<evidence type="ECO:0000256" key="2">
    <source>
        <dbReference type="SAM" id="Phobius"/>
    </source>
</evidence>
<keyword evidence="4" id="KW-1185">Reference proteome</keyword>
<dbReference type="EMBL" id="JAVDTT010000001">
    <property type="protein sequence ID" value="MDR6841131.1"/>
    <property type="molecule type" value="Genomic_DNA"/>
</dbReference>
<evidence type="ECO:0000256" key="1">
    <source>
        <dbReference type="ARBA" id="ARBA00022481"/>
    </source>
</evidence>
<dbReference type="InterPro" id="IPR045584">
    <property type="entry name" value="Pilin-like"/>
</dbReference>
<organism evidence="3 4">
    <name type="scientific">Pseudoxanthomonas sacheonensis</name>
    <dbReference type="NCBI Taxonomy" id="443615"/>
    <lineage>
        <taxon>Bacteria</taxon>
        <taxon>Pseudomonadati</taxon>
        <taxon>Pseudomonadota</taxon>
        <taxon>Gammaproteobacteria</taxon>
        <taxon>Lysobacterales</taxon>
        <taxon>Lysobacteraceae</taxon>
        <taxon>Pseudoxanthomonas</taxon>
    </lineage>
</organism>
<dbReference type="PRINTS" id="PR00813">
    <property type="entry name" value="BCTERIALGSPG"/>
</dbReference>
<keyword evidence="2" id="KW-0472">Membrane</keyword>
<keyword evidence="2" id="KW-1133">Transmembrane helix</keyword>
<dbReference type="Proteomes" id="UP001254759">
    <property type="component" value="Unassembled WGS sequence"/>
</dbReference>
<evidence type="ECO:0000313" key="3">
    <source>
        <dbReference type="EMBL" id="MDR6841131.1"/>
    </source>
</evidence>
<protein>
    <submittedName>
        <fullName evidence="3">General secretion pathway protein G</fullName>
    </submittedName>
</protein>
<dbReference type="InterPro" id="IPR000983">
    <property type="entry name" value="Bac_GSPG_pilin"/>
</dbReference>
<comment type="caution">
    <text evidence="3">The sequence shown here is derived from an EMBL/GenBank/DDBJ whole genome shotgun (WGS) entry which is preliminary data.</text>
</comment>
<name>A0ABU1RQV1_9GAMM</name>
<dbReference type="Pfam" id="PF07963">
    <property type="entry name" value="N_methyl"/>
    <property type="match status" value="1"/>
</dbReference>
<dbReference type="InterPro" id="IPR012902">
    <property type="entry name" value="N_methyl_site"/>
</dbReference>
<keyword evidence="2" id="KW-0812">Transmembrane</keyword>
<proteinExistence type="predicted"/>
<dbReference type="SUPFAM" id="SSF54523">
    <property type="entry name" value="Pili subunits"/>
    <property type="match status" value="1"/>
</dbReference>
<dbReference type="RefSeq" id="WP_310091472.1">
    <property type="nucleotide sequence ID" value="NZ_JAVDTT010000001.1"/>
</dbReference>